<dbReference type="PRINTS" id="PR01023">
    <property type="entry name" value="NAFLGMOTY"/>
</dbReference>
<dbReference type="InterPro" id="IPR006665">
    <property type="entry name" value="OmpA-like"/>
</dbReference>
<dbReference type="PROSITE" id="PS51257">
    <property type="entry name" value="PROKAR_LIPOPROTEIN"/>
    <property type="match status" value="1"/>
</dbReference>
<organism evidence="8 9">
    <name type="scientific">Roseateles aquatilis</name>
    <dbReference type="NCBI Taxonomy" id="431061"/>
    <lineage>
        <taxon>Bacteria</taxon>
        <taxon>Pseudomonadati</taxon>
        <taxon>Pseudomonadota</taxon>
        <taxon>Betaproteobacteria</taxon>
        <taxon>Burkholderiales</taxon>
        <taxon>Sphaerotilaceae</taxon>
        <taxon>Roseateles</taxon>
    </lineage>
</organism>
<reference evidence="8 9" key="1">
    <citation type="journal article" date="2008" name="Int. J. Syst. Evol. Microbiol.">
        <title>Description of Roseateles aquatilis sp. nov. and Roseateles terrae sp. nov., in the class Betaproteobacteria, and emended description of the genus Roseateles.</title>
        <authorList>
            <person name="Gomila M."/>
            <person name="Bowien B."/>
            <person name="Falsen E."/>
            <person name="Moore E.R."/>
            <person name="Lalucat J."/>
        </authorList>
    </citation>
    <scope>NUCLEOTIDE SEQUENCE [LARGE SCALE GENOMIC DNA]</scope>
    <source>
        <strain evidence="8 9">CCUG 48205</strain>
    </source>
</reference>
<evidence type="ECO:0000256" key="3">
    <source>
        <dbReference type="PROSITE-ProRule" id="PRU00473"/>
    </source>
</evidence>
<dbReference type="PANTHER" id="PTHR30329">
    <property type="entry name" value="STATOR ELEMENT OF FLAGELLAR MOTOR COMPLEX"/>
    <property type="match status" value="1"/>
</dbReference>
<feature type="region of interest" description="Disordered" evidence="5">
    <location>
        <begin position="249"/>
        <end position="271"/>
    </location>
</feature>
<evidence type="ECO:0000259" key="7">
    <source>
        <dbReference type="PROSITE" id="PS51123"/>
    </source>
</evidence>
<keyword evidence="2 3" id="KW-0472">Membrane</keyword>
<proteinExistence type="predicted"/>
<evidence type="ECO:0000256" key="6">
    <source>
        <dbReference type="SAM" id="SignalP"/>
    </source>
</evidence>
<evidence type="ECO:0000256" key="5">
    <source>
        <dbReference type="SAM" id="MobiDB-lite"/>
    </source>
</evidence>
<feature type="coiled-coil region" evidence="4">
    <location>
        <begin position="96"/>
        <end position="163"/>
    </location>
</feature>
<dbReference type="RefSeq" id="WP_088385939.1">
    <property type="nucleotide sequence ID" value="NZ_NIOF01000007.1"/>
</dbReference>
<dbReference type="PROSITE" id="PS51123">
    <property type="entry name" value="OMPA_2"/>
    <property type="match status" value="1"/>
</dbReference>
<sequence length="289" mass="30774">MKKLWNLAGGLTALALAACSSVPVPNTGLEAARRDYLQANSDPNVGRYASAELTKAREALDRAENAWKERADPASVDSAASVAAQRAQVAINMGAARAADARVEAAGIERERLRAEVRTRQAQTATAQAQVAQGQAATAEAAAMAASERANRLQRELAEMQARPTPQGLVVMLQDVLFDTGKATLKEGAYSRLDTLASALRNHPERRILIEGFTDSVGSAASNVTLSRARAESVRDALVQRGVAAERIDTRGNGEARPVASNDNASGRQQNRRVEIVFSDERGAFSVAR</sequence>
<dbReference type="InterPro" id="IPR025511">
    <property type="entry name" value="DUF4398"/>
</dbReference>
<dbReference type="InterPro" id="IPR036737">
    <property type="entry name" value="OmpA-like_sf"/>
</dbReference>
<dbReference type="InterPro" id="IPR006664">
    <property type="entry name" value="OMP_bac"/>
</dbReference>
<evidence type="ECO:0000256" key="1">
    <source>
        <dbReference type="ARBA" id="ARBA00004442"/>
    </source>
</evidence>
<keyword evidence="4" id="KW-0175">Coiled coil</keyword>
<dbReference type="CDD" id="cd07185">
    <property type="entry name" value="OmpA_C-like"/>
    <property type="match status" value="1"/>
</dbReference>
<dbReference type="InterPro" id="IPR050330">
    <property type="entry name" value="Bact_OuterMem_StrucFunc"/>
</dbReference>
<dbReference type="Pfam" id="PF00691">
    <property type="entry name" value="OmpA"/>
    <property type="match status" value="1"/>
</dbReference>
<dbReference type="GO" id="GO:0009279">
    <property type="term" value="C:cell outer membrane"/>
    <property type="evidence" value="ECO:0007669"/>
    <property type="project" value="UniProtKB-SubCell"/>
</dbReference>
<feature type="domain" description="OmpA-like" evidence="7">
    <location>
        <begin position="165"/>
        <end position="282"/>
    </location>
</feature>
<keyword evidence="9" id="KW-1185">Reference proteome</keyword>
<evidence type="ECO:0000313" key="9">
    <source>
        <dbReference type="Proteomes" id="UP000197468"/>
    </source>
</evidence>
<protein>
    <recommendedName>
        <fullName evidence="7">OmpA-like domain-containing protein</fullName>
    </recommendedName>
</protein>
<evidence type="ECO:0000313" key="8">
    <source>
        <dbReference type="EMBL" id="OWQ88415.1"/>
    </source>
</evidence>
<dbReference type="Gene3D" id="3.30.1330.60">
    <property type="entry name" value="OmpA-like domain"/>
    <property type="match status" value="1"/>
</dbReference>
<feature type="chain" id="PRO_5012648031" description="OmpA-like domain-containing protein" evidence="6">
    <location>
        <begin position="18"/>
        <end position="289"/>
    </location>
</feature>
<dbReference type="PANTHER" id="PTHR30329:SF20">
    <property type="entry name" value="EXPORTED PROTEIN"/>
    <property type="match status" value="1"/>
</dbReference>
<dbReference type="EMBL" id="NIOF01000007">
    <property type="protein sequence ID" value="OWQ88415.1"/>
    <property type="molecule type" value="Genomic_DNA"/>
</dbReference>
<gene>
    <name evidence="8" type="ORF">CDN99_16280</name>
</gene>
<accession>A0A246J7D6</accession>
<keyword evidence="6" id="KW-0732">Signal</keyword>
<dbReference type="Proteomes" id="UP000197468">
    <property type="component" value="Unassembled WGS sequence"/>
</dbReference>
<evidence type="ECO:0000256" key="4">
    <source>
        <dbReference type="SAM" id="Coils"/>
    </source>
</evidence>
<comment type="subcellular location">
    <subcellularLocation>
        <location evidence="1">Cell outer membrane</location>
    </subcellularLocation>
</comment>
<dbReference type="SUPFAM" id="SSF103088">
    <property type="entry name" value="OmpA-like"/>
    <property type="match status" value="1"/>
</dbReference>
<name>A0A246J7D6_9BURK</name>
<comment type="caution">
    <text evidence="8">The sequence shown here is derived from an EMBL/GenBank/DDBJ whole genome shotgun (WGS) entry which is preliminary data.</text>
</comment>
<evidence type="ECO:0000256" key="2">
    <source>
        <dbReference type="ARBA" id="ARBA00023136"/>
    </source>
</evidence>
<dbReference type="PRINTS" id="PR01021">
    <property type="entry name" value="OMPADOMAIN"/>
</dbReference>
<dbReference type="AlphaFoldDB" id="A0A246J7D6"/>
<dbReference type="OrthoDB" id="9782229at2"/>
<feature type="signal peptide" evidence="6">
    <location>
        <begin position="1"/>
        <end position="17"/>
    </location>
</feature>
<dbReference type="Pfam" id="PF14346">
    <property type="entry name" value="DUF4398"/>
    <property type="match status" value="1"/>
</dbReference>